<dbReference type="Proteomes" id="UP000014074">
    <property type="component" value="Unassembled WGS sequence"/>
</dbReference>
<dbReference type="Gene3D" id="3.90.180.10">
    <property type="entry name" value="Medium-chain alcohol dehydrogenases, catalytic domain"/>
    <property type="match status" value="1"/>
</dbReference>
<dbReference type="InterPro" id="IPR013154">
    <property type="entry name" value="ADH-like_N"/>
</dbReference>
<dbReference type="SUPFAM" id="SSF51735">
    <property type="entry name" value="NAD(P)-binding Rossmann-fold domains"/>
    <property type="match status" value="1"/>
</dbReference>
<dbReference type="HOGENOM" id="CLU_026673_3_3_1"/>
<dbReference type="PROSITE" id="PS01162">
    <property type="entry name" value="QOR_ZETA_CRYSTAL"/>
    <property type="match status" value="1"/>
</dbReference>
<protein>
    <submittedName>
        <fullName evidence="2">Putative zinc alcohol protein</fullName>
    </submittedName>
</protein>
<accession>R8B9I3</accession>
<keyword evidence="3" id="KW-1185">Reference proteome</keyword>
<dbReference type="SUPFAM" id="SSF50129">
    <property type="entry name" value="GroES-like"/>
    <property type="match status" value="1"/>
</dbReference>
<organism evidence="2 3">
    <name type="scientific">Phaeoacremonium minimum (strain UCR-PA7)</name>
    <name type="common">Esca disease fungus</name>
    <name type="synonym">Togninia minima</name>
    <dbReference type="NCBI Taxonomy" id="1286976"/>
    <lineage>
        <taxon>Eukaryota</taxon>
        <taxon>Fungi</taxon>
        <taxon>Dikarya</taxon>
        <taxon>Ascomycota</taxon>
        <taxon>Pezizomycotina</taxon>
        <taxon>Sordariomycetes</taxon>
        <taxon>Sordariomycetidae</taxon>
        <taxon>Togniniales</taxon>
        <taxon>Togniniaceae</taxon>
        <taxon>Phaeoacremonium</taxon>
    </lineage>
</organism>
<dbReference type="InterPro" id="IPR050700">
    <property type="entry name" value="YIM1/Zinc_Alcohol_DH_Fams"/>
</dbReference>
<dbReference type="AlphaFoldDB" id="R8B9I3"/>
<dbReference type="CDD" id="cd08267">
    <property type="entry name" value="MDR1"/>
    <property type="match status" value="1"/>
</dbReference>
<dbReference type="PANTHER" id="PTHR11695:SF648">
    <property type="entry name" value="ZINC-BINDING OXIDOREDUCTASE"/>
    <property type="match status" value="1"/>
</dbReference>
<proteinExistence type="predicted"/>
<dbReference type="InterPro" id="IPR011032">
    <property type="entry name" value="GroES-like_sf"/>
</dbReference>
<dbReference type="InterPro" id="IPR013149">
    <property type="entry name" value="ADH-like_C"/>
</dbReference>
<dbReference type="PANTHER" id="PTHR11695">
    <property type="entry name" value="ALCOHOL DEHYDROGENASE RELATED"/>
    <property type="match status" value="1"/>
</dbReference>
<dbReference type="KEGG" id="tmn:UCRPA7_8528"/>
<dbReference type="Pfam" id="PF00107">
    <property type="entry name" value="ADH_zinc_N"/>
    <property type="match status" value="1"/>
</dbReference>
<dbReference type="OrthoDB" id="3509362at2759"/>
<dbReference type="Pfam" id="PF08240">
    <property type="entry name" value="ADH_N"/>
    <property type="match status" value="1"/>
</dbReference>
<dbReference type="GO" id="GO:0008270">
    <property type="term" value="F:zinc ion binding"/>
    <property type="evidence" value="ECO:0007669"/>
    <property type="project" value="InterPro"/>
</dbReference>
<feature type="domain" description="Enoyl reductase (ER)" evidence="1">
    <location>
        <begin position="22"/>
        <end position="341"/>
    </location>
</feature>
<dbReference type="InterPro" id="IPR036291">
    <property type="entry name" value="NAD(P)-bd_dom_sf"/>
</dbReference>
<dbReference type="InterPro" id="IPR020843">
    <property type="entry name" value="ER"/>
</dbReference>
<sequence>MVTPSIPKQMKAWVVTKNGPPSDALTLRTDYPTPAPPKGSNIMVKVSYAALNPADVHFMLHLSNWIPFRHNPHPGLDFVGTVVQAGPSAELEVGAEVGGAVNVSSVAFGKGSLAEYIVIPSDIVARRPKSLEMRQAAGALGVAGQTTALVLGEANVKAGDKVLVNGASGGVGSVLVQIVKGLGATVYGVCSEANADMVKRLGADHIIDYKAHKSLYSFLTQEHGDAPFNLMIDCVGDQPLFTEPTKYLRPEGLFICIVGGRSQGIVPYFKNKILPVALGGTPRQYRILGLSPSGAFAGVAAKWANDGLLKEIPIDMECPMENAIQGYERVVSKRSRGKVVVKVS</sequence>
<evidence type="ECO:0000259" key="1">
    <source>
        <dbReference type="SMART" id="SM00829"/>
    </source>
</evidence>
<dbReference type="eggNOG" id="KOG1198">
    <property type="taxonomic scope" value="Eukaryota"/>
</dbReference>
<dbReference type="EMBL" id="KB933365">
    <property type="protein sequence ID" value="EON95970.1"/>
    <property type="molecule type" value="Genomic_DNA"/>
</dbReference>
<dbReference type="RefSeq" id="XP_007919231.1">
    <property type="nucleotide sequence ID" value="XM_007921040.1"/>
</dbReference>
<dbReference type="GO" id="GO:0016491">
    <property type="term" value="F:oxidoreductase activity"/>
    <property type="evidence" value="ECO:0007669"/>
    <property type="project" value="InterPro"/>
</dbReference>
<gene>
    <name evidence="2" type="ORF">UCRPA7_8528</name>
</gene>
<dbReference type="GeneID" id="19329387"/>
<dbReference type="SMART" id="SM00829">
    <property type="entry name" value="PKS_ER"/>
    <property type="match status" value="1"/>
</dbReference>
<name>R8B9I3_PHAM7</name>
<reference evidence="3" key="1">
    <citation type="journal article" date="2013" name="Genome Announc.">
        <title>Draft genome sequence of the ascomycete Phaeoacremonium aleophilum strain UCR-PA7, a causal agent of the esca disease complex in grapevines.</title>
        <authorList>
            <person name="Blanco-Ulate B."/>
            <person name="Rolshausen P."/>
            <person name="Cantu D."/>
        </authorList>
    </citation>
    <scope>NUCLEOTIDE SEQUENCE [LARGE SCALE GENOMIC DNA]</scope>
    <source>
        <strain evidence="3">UCR-PA7</strain>
    </source>
</reference>
<dbReference type="InterPro" id="IPR002364">
    <property type="entry name" value="Quin_OxRdtase/zeta-crystal_CS"/>
</dbReference>
<evidence type="ECO:0000313" key="2">
    <source>
        <dbReference type="EMBL" id="EON95970.1"/>
    </source>
</evidence>
<evidence type="ECO:0000313" key="3">
    <source>
        <dbReference type="Proteomes" id="UP000014074"/>
    </source>
</evidence>
<dbReference type="Gene3D" id="3.40.50.720">
    <property type="entry name" value="NAD(P)-binding Rossmann-like Domain"/>
    <property type="match status" value="1"/>
</dbReference>